<dbReference type="AlphaFoldDB" id="M7S3V0"/>
<evidence type="ECO:0000313" key="1">
    <source>
        <dbReference type="EMBL" id="EMR58867.1"/>
    </source>
</evidence>
<proteinExistence type="predicted"/>
<evidence type="ECO:0000313" key="2">
    <source>
        <dbReference type="Proteomes" id="UP000011947"/>
    </source>
</evidence>
<sequence length="39" mass="4656">MIKNLMLRYFLKPPLKKESLKHLISKHIIEIHAIKPSVF</sequence>
<reference evidence="1 2" key="1">
    <citation type="submission" date="2013-02" db="EMBL/GenBank/DDBJ databases">
        <title>Comparitive Sequence Analysis of H. pylori Isolates.</title>
        <authorList>
            <person name="Blanchard T.G."/>
            <person name="Czinn S.J."/>
            <person name="McCracken C.M."/>
            <person name="Abolude K.A."/>
            <person name="Shefchek K.S."/>
            <person name="Maroo A.M."/>
            <person name="Santana-Cruz I.S."/>
            <person name="Tallon L.J."/>
            <person name="Ficke F.W.F."/>
        </authorList>
    </citation>
    <scope>NUCLEOTIDE SEQUENCE [LARGE SCALE GENOMIC DNA]</scope>
    <source>
        <strain evidence="1 2">Hp H-1</strain>
    </source>
</reference>
<name>M7S3V0_HELPX</name>
<gene>
    <name evidence="1" type="ORF">HPHPH1_0777</name>
</gene>
<dbReference type="EMBL" id="AOTX01000024">
    <property type="protein sequence ID" value="EMR58867.1"/>
    <property type="molecule type" value="Genomic_DNA"/>
</dbReference>
<dbReference type="PATRIC" id="fig|992058.3.peg.781"/>
<comment type="caution">
    <text evidence="1">The sequence shown here is derived from an EMBL/GenBank/DDBJ whole genome shotgun (WGS) entry which is preliminary data.</text>
</comment>
<organism evidence="1 2">
    <name type="scientific">Helicobacter pylori Hp H-1</name>
    <dbReference type="NCBI Taxonomy" id="992058"/>
    <lineage>
        <taxon>Bacteria</taxon>
        <taxon>Pseudomonadati</taxon>
        <taxon>Campylobacterota</taxon>
        <taxon>Epsilonproteobacteria</taxon>
        <taxon>Campylobacterales</taxon>
        <taxon>Helicobacteraceae</taxon>
        <taxon>Helicobacter</taxon>
    </lineage>
</organism>
<dbReference type="Proteomes" id="UP000011947">
    <property type="component" value="Unassembled WGS sequence"/>
</dbReference>
<accession>M7S3V0</accession>
<protein>
    <submittedName>
        <fullName evidence="1">Uncharacterized protein</fullName>
    </submittedName>
</protein>